<dbReference type="KEGG" id="cmos:111447357"/>
<keyword evidence="4" id="KW-0732">Signal</keyword>
<evidence type="ECO:0000259" key="9">
    <source>
        <dbReference type="Pfam" id="PF25079"/>
    </source>
</evidence>
<evidence type="ECO:0000256" key="8">
    <source>
        <dbReference type="SAM" id="Phobius"/>
    </source>
</evidence>
<keyword evidence="3" id="KW-0336">GPI-anchor</keyword>
<organism evidence="10 11">
    <name type="scientific">Cucurbita moschata</name>
    <name type="common">Winter crookneck squash</name>
    <name type="synonym">Cucurbita pepo var. moschata</name>
    <dbReference type="NCBI Taxonomy" id="3662"/>
    <lineage>
        <taxon>Eukaryota</taxon>
        <taxon>Viridiplantae</taxon>
        <taxon>Streptophyta</taxon>
        <taxon>Embryophyta</taxon>
        <taxon>Tracheophyta</taxon>
        <taxon>Spermatophyta</taxon>
        <taxon>Magnoliopsida</taxon>
        <taxon>eudicotyledons</taxon>
        <taxon>Gunneridae</taxon>
        <taxon>Pentapetalae</taxon>
        <taxon>rosids</taxon>
        <taxon>fabids</taxon>
        <taxon>Cucurbitales</taxon>
        <taxon>Cucurbitaceae</taxon>
        <taxon>Cucurbiteae</taxon>
        <taxon>Cucurbita</taxon>
    </lineage>
</organism>
<evidence type="ECO:0000256" key="1">
    <source>
        <dbReference type="ARBA" id="ARBA00004609"/>
    </source>
</evidence>
<dbReference type="Pfam" id="PF25079">
    <property type="entry name" value="COB_C"/>
    <property type="match status" value="1"/>
</dbReference>
<feature type="domain" description="COBRA C-terminal" evidence="9">
    <location>
        <begin position="238"/>
        <end position="429"/>
    </location>
</feature>
<reference evidence="11" key="1">
    <citation type="submission" date="2025-08" db="UniProtKB">
        <authorList>
            <consortium name="RefSeq"/>
        </authorList>
    </citation>
    <scope>IDENTIFICATION</scope>
    <source>
        <tissue evidence="11">Young leaves</tissue>
    </source>
</reference>
<protein>
    <recommendedName>
        <fullName evidence="7">COBRA-like protein</fullName>
    </recommendedName>
</protein>
<dbReference type="GO" id="GO:0005886">
    <property type="term" value="C:plasma membrane"/>
    <property type="evidence" value="ECO:0007669"/>
    <property type="project" value="UniProtKB-SubCell"/>
</dbReference>
<evidence type="ECO:0000256" key="5">
    <source>
        <dbReference type="ARBA" id="ARBA00023180"/>
    </source>
</evidence>
<keyword evidence="8" id="KW-0472">Membrane</keyword>
<dbReference type="GO" id="GO:0098552">
    <property type="term" value="C:side of membrane"/>
    <property type="evidence" value="ECO:0007669"/>
    <property type="project" value="UniProtKB-KW"/>
</dbReference>
<evidence type="ECO:0000256" key="6">
    <source>
        <dbReference type="ARBA" id="ARBA00023288"/>
    </source>
</evidence>
<name>A0A6J1FND0_CUCMO</name>
<keyword evidence="6" id="KW-0449">Lipoprotein</keyword>
<keyword evidence="8" id="KW-0812">Transmembrane</keyword>
<feature type="transmembrane region" description="Helical" evidence="8">
    <location>
        <begin position="438"/>
        <end position="458"/>
    </location>
</feature>
<keyword evidence="5" id="KW-0325">Glycoprotein</keyword>
<evidence type="ECO:0000256" key="4">
    <source>
        <dbReference type="ARBA" id="ARBA00022729"/>
    </source>
</evidence>
<sequence>MENPFFSVFQTNPCLFLDQRSNFIACLLIFFSLTCSFSPSYEYDSLDPYANVTITWDFLVENGDTFDVRVSLYNFQLFRHVELPGWKLGWSWKGDEVIWSMWGAEATQQGNCSKYIGKELPHCCEKKPVIVDLMPGAPYKLQVANCCKGGVLSSMRQDPANYGAAFQMNIGKSAGKGVDSKMPANFTLGLPGYTCSDPFQVSPTKFSKDGGRRWTQVLETWNMTCVYSQFRSSPAPGCCVSLSSFYNSTIVPCPQCSCGCQGIEGTKCVESGETPSVLQLPHEHYTAEVEPLVRCSQHMCPIRVHWHVKQSYTQYWRVKITITNLNFAKNYSQWSLVVLHPNLRNITQVFSFNYSPLNQYGHINDTGMFWGIQFYNDLILTSGERGNVQTEMLLQKDSEIFTFREGWAFPRRILFNGDECVMPPPDQYPRLPNEAHRAMAMAATFKVLFFFSLCILITEEFSR</sequence>
<dbReference type="GO" id="GO:0010215">
    <property type="term" value="P:cellulose microfibril organization"/>
    <property type="evidence" value="ECO:0007669"/>
    <property type="project" value="InterPro"/>
</dbReference>
<dbReference type="PIRSF" id="PIRSF038122">
    <property type="entry name" value="COBRA"/>
    <property type="match status" value="1"/>
</dbReference>
<dbReference type="GO" id="GO:0052324">
    <property type="term" value="P:plant-type cell wall cellulose biosynthetic process"/>
    <property type="evidence" value="ECO:0007669"/>
    <property type="project" value="TreeGrafter"/>
</dbReference>
<dbReference type="AlphaFoldDB" id="A0A6J1FND0"/>
<keyword evidence="8" id="KW-1133">Transmembrane helix</keyword>
<dbReference type="PANTHER" id="PTHR31673:SF30">
    <property type="entry name" value="COBRA-LIKE PROTEIN 6"/>
    <property type="match status" value="1"/>
</dbReference>
<evidence type="ECO:0000313" key="11">
    <source>
        <dbReference type="RefSeq" id="XP_022942251.1"/>
    </source>
</evidence>
<dbReference type="InterPro" id="IPR056900">
    <property type="entry name" value="COB_C"/>
</dbReference>
<evidence type="ECO:0000313" key="10">
    <source>
        <dbReference type="Proteomes" id="UP000504609"/>
    </source>
</evidence>
<dbReference type="Proteomes" id="UP000504609">
    <property type="component" value="Unplaced"/>
</dbReference>
<evidence type="ECO:0000256" key="7">
    <source>
        <dbReference type="PIRNR" id="PIRNR038122"/>
    </source>
</evidence>
<dbReference type="PANTHER" id="PTHR31673">
    <property type="entry name" value="PROTEIN COBRA"/>
    <property type="match status" value="1"/>
</dbReference>
<gene>
    <name evidence="11" type="primary">LOC111447357</name>
</gene>
<dbReference type="GeneID" id="111447357"/>
<evidence type="ECO:0000256" key="3">
    <source>
        <dbReference type="ARBA" id="ARBA00022622"/>
    </source>
</evidence>
<proteinExistence type="inferred from homology"/>
<accession>A0A6J1FND0</accession>
<dbReference type="Pfam" id="PF04833">
    <property type="entry name" value="COBRA"/>
    <property type="match status" value="1"/>
</dbReference>
<keyword evidence="10" id="KW-1185">Reference proteome</keyword>
<dbReference type="InterPro" id="IPR006918">
    <property type="entry name" value="COBRA_pln"/>
</dbReference>
<comment type="subcellular location">
    <subcellularLocation>
        <location evidence="1">Cell membrane</location>
        <topology evidence="1">Lipid-anchor</topology>
        <topology evidence="1">GPI-anchor</topology>
    </subcellularLocation>
</comment>
<comment type="similarity">
    <text evidence="2 7">Belongs to the COBRA family.</text>
</comment>
<dbReference type="RefSeq" id="XP_022942251.1">
    <property type="nucleotide sequence ID" value="XM_023086483.1"/>
</dbReference>
<evidence type="ECO:0000256" key="2">
    <source>
        <dbReference type="ARBA" id="ARBA00005507"/>
    </source>
</evidence>